<keyword evidence="3" id="KW-0807">Transducer</keyword>
<comment type="similarity">
    <text evidence="2">Belongs to the methyl-accepting chemotaxis (MCP) protein family.</text>
</comment>
<dbReference type="PANTHER" id="PTHR43531">
    <property type="entry name" value="PROTEIN ICFG"/>
    <property type="match status" value="1"/>
</dbReference>
<evidence type="ECO:0000256" key="4">
    <source>
        <dbReference type="SAM" id="MobiDB-lite"/>
    </source>
</evidence>
<dbReference type="InterPro" id="IPR004090">
    <property type="entry name" value="Chemotax_Me-accpt_rcpt"/>
</dbReference>
<dbReference type="Gene3D" id="1.10.287.950">
    <property type="entry name" value="Methyl-accepting chemotaxis protein"/>
    <property type="match status" value="1"/>
</dbReference>
<feature type="compositionally biased region" description="Basic and acidic residues" evidence="4">
    <location>
        <begin position="540"/>
        <end position="556"/>
    </location>
</feature>
<evidence type="ECO:0000259" key="6">
    <source>
        <dbReference type="PROSITE" id="PS50111"/>
    </source>
</evidence>
<keyword evidence="5" id="KW-1133">Transmembrane helix</keyword>
<organism evidence="7 8">
    <name type="scientific">Candidatus Brocadia carolinensis</name>
    <dbReference type="NCBI Taxonomy" id="1004156"/>
    <lineage>
        <taxon>Bacteria</taxon>
        <taxon>Pseudomonadati</taxon>
        <taxon>Planctomycetota</taxon>
        <taxon>Candidatus Brocadiia</taxon>
        <taxon>Candidatus Brocadiales</taxon>
        <taxon>Candidatus Brocadiaceae</taxon>
        <taxon>Candidatus Brocadia</taxon>
    </lineage>
</organism>
<name>A0A1V4ARA8_9BACT</name>
<accession>A0A1V4ARA8</accession>
<keyword evidence="5" id="KW-0812">Transmembrane</keyword>
<evidence type="ECO:0000256" key="1">
    <source>
        <dbReference type="ARBA" id="ARBA00022481"/>
    </source>
</evidence>
<feature type="domain" description="Methyl-accepting transducer" evidence="6">
    <location>
        <begin position="275"/>
        <end position="504"/>
    </location>
</feature>
<sequence length="604" mass="65971">MIFDIYRFQILIVRAFYKINGRKKMIGKMNMMTRLIVIIISVIVVSTSILTYINTKRQKTQMLAEVRTQARMAADQLTSTRKVVAEKQKAINTDSKGNYEFKGVIPAIVGREIAEHFSQTTIFKMKQTSIKYRNSSNKPDAWEVHQLERFEREPGLADISEITKLENGSEFFRLMVPLKIEEACLKCHGDPATSSTGDGKDITGRQMENYKLGDIRGAISVTAPMTAVNAAIASNRNFSVLGNGIYVLLVGTIVFFIARNIIALLKRLVFNLKNGAEEVSSAANQISSSSQSLADGASQQASSIEETSASIEEMTSMTTKNADNAREANQLAIKTKTSAESGNDALDTLQTTMRDLNSGNDKILSIIKSIDEIAFQTNLLALNAAVEAARAGEHGKGFAVVAEEVRNLAQRCSVASKETADLINSRVVSTENAAKIADKFATNLKEIVTEAKKVTDLAGEIAAASQEQSDGIGQISKAVTVVDTVTQQNAANAEELASSSEELSAQAENLKAIIHELAEEIGNSDDDLKSLEKSQLPSSSEKKYQFLKKEPSDKKNKQTIQVKRNSNFSKQTDKANGNGSQKSGRALIRTPEELLPLSSDFKDF</sequence>
<evidence type="ECO:0000313" key="7">
    <source>
        <dbReference type="EMBL" id="OOP55668.1"/>
    </source>
</evidence>
<dbReference type="SUPFAM" id="SSF58104">
    <property type="entry name" value="Methyl-accepting chemotaxis protein (MCP) signaling domain"/>
    <property type="match status" value="1"/>
</dbReference>
<dbReference type="GO" id="GO:0004888">
    <property type="term" value="F:transmembrane signaling receptor activity"/>
    <property type="evidence" value="ECO:0007669"/>
    <property type="project" value="InterPro"/>
</dbReference>
<keyword evidence="1" id="KW-0488">Methylation</keyword>
<feature type="transmembrane region" description="Helical" evidence="5">
    <location>
        <begin position="31"/>
        <end position="53"/>
    </location>
</feature>
<keyword evidence="5" id="KW-0472">Membrane</keyword>
<feature type="compositionally biased region" description="Polar residues" evidence="4">
    <location>
        <begin position="558"/>
        <end position="583"/>
    </location>
</feature>
<reference evidence="7 8" key="1">
    <citation type="journal article" date="2017" name="Water Res.">
        <title>Discovery and metagenomic analysis of an anammox bacterial enrichment related to Candidatus "Brocadia caroliniensis" in a full-scale glycerol-fed nitritation-denitritation separate centrate treatment process.</title>
        <authorList>
            <person name="Park H."/>
            <person name="Brotto A.C."/>
            <person name="van Loosdrecht M.C."/>
            <person name="Chandran K."/>
        </authorList>
    </citation>
    <scope>NUCLEOTIDE SEQUENCE [LARGE SCALE GENOMIC DNA]</scope>
    <source>
        <strain evidence="7">26THWARD</strain>
    </source>
</reference>
<feature type="region of interest" description="Disordered" evidence="4">
    <location>
        <begin position="525"/>
        <end position="604"/>
    </location>
</feature>
<gene>
    <name evidence="7" type="ORF">AYP45_13540</name>
</gene>
<evidence type="ECO:0000313" key="8">
    <source>
        <dbReference type="Proteomes" id="UP000189681"/>
    </source>
</evidence>
<evidence type="ECO:0000256" key="5">
    <source>
        <dbReference type="SAM" id="Phobius"/>
    </source>
</evidence>
<dbReference type="EMBL" id="AYTS01000126">
    <property type="protein sequence ID" value="OOP55668.1"/>
    <property type="molecule type" value="Genomic_DNA"/>
</dbReference>
<dbReference type="Proteomes" id="UP000189681">
    <property type="component" value="Unassembled WGS sequence"/>
</dbReference>
<comment type="caution">
    <text evidence="7">The sequence shown here is derived from an EMBL/GenBank/DDBJ whole genome shotgun (WGS) entry which is preliminary data.</text>
</comment>
<dbReference type="PRINTS" id="PR00260">
    <property type="entry name" value="CHEMTRNSDUCR"/>
</dbReference>
<dbReference type="InterPro" id="IPR004089">
    <property type="entry name" value="MCPsignal_dom"/>
</dbReference>
<dbReference type="AlphaFoldDB" id="A0A1V4ARA8"/>
<dbReference type="Pfam" id="PF00015">
    <property type="entry name" value="MCPsignal"/>
    <property type="match status" value="1"/>
</dbReference>
<dbReference type="GO" id="GO:0006935">
    <property type="term" value="P:chemotaxis"/>
    <property type="evidence" value="ECO:0007669"/>
    <property type="project" value="InterPro"/>
</dbReference>
<feature type="transmembrane region" description="Helical" evidence="5">
    <location>
        <begin position="245"/>
        <end position="265"/>
    </location>
</feature>
<dbReference type="PANTHER" id="PTHR43531:SF14">
    <property type="entry name" value="METHYL-ACCEPTING CHEMOTAXIS PROTEIN I-RELATED"/>
    <property type="match status" value="1"/>
</dbReference>
<protein>
    <recommendedName>
        <fullName evidence="6">Methyl-accepting transducer domain-containing protein</fullName>
    </recommendedName>
</protein>
<dbReference type="GO" id="GO:0005886">
    <property type="term" value="C:plasma membrane"/>
    <property type="evidence" value="ECO:0007669"/>
    <property type="project" value="TreeGrafter"/>
</dbReference>
<dbReference type="GO" id="GO:0007165">
    <property type="term" value="P:signal transduction"/>
    <property type="evidence" value="ECO:0007669"/>
    <property type="project" value="UniProtKB-KW"/>
</dbReference>
<evidence type="ECO:0000256" key="2">
    <source>
        <dbReference type="ARBA" id="ARBA00029447"/>
    </source>
</evidence>
<dbReference type="STRING" id="1004156.AYP45_13540"/>
<proteinExistence type="inferred from homology"/>
<dbReference type="InterPro" id="IPR051310">
    <property type="entry name" value="MCP_chemotaxis"/>
</dbReference>
<dbReference type="Pfam" id="PF11845">
    <property type="entry name" value="Tll0287-like"/>
    <property type="match status" value="1"/>
</dbReference>
<dbReference type="InterPro" id="IPR021796">
    <property type="entry name" value="Tll0287-like_dom"/>
</dbReference>
<dbReference type="CDD" id="cd11386">
    <property type="entry name" value="MCP_signal"/>
    <property type="match status" value="1"/>
</dbReference>
<evidence type="ECO:0000256" key="3">
    <source>
        <dbReference type="PROSITE-ProRule" id="PRU00284"/>
    </source>
</evidence>
<dbReference type="PROSITE" id="PS50111">
    <property type="entry name" value="CHEMOTAXIS_TRANSDUC_2"/>
    <property type="match status" value="1"/>
</dbReference>
<dbReference type="SMART" id="SM00283">
    <property type="entry name" value="MA"/>
    <property type="match status" value="1"/>
</dbReference>